<dbReference type="PANTHER" id="PTHR43684:SF1">
    <property type="entry name" value="ENOYL-COA DELTA ISOMERASE 2"/>
    <property type="match status" value="1"/>
</dbReference>
<keyword evidence="5" id="KW-1185">Reference proteome</keyword>
<comment type="caution">
    <text evidence="4">The sequence shown here is derived from an EMBL/GenBank/DDBJ whole genome shotgun (WGS) entry which is preliminary data.</text>
</comment>
<dbReference type="RefSeq" id="WP_343802663.1">
    <property type="nucleotide sequence ID" value="NZ_BAAAET010000001.1"/>
</dbReference>
<reference evidence="5" key="1">
    <citation type="journal article" date="2019" name="Int. J. Syst. Evol. Microbiol.">
        <title>The Global Catalogue of Microorganisms (GCM) 10K type strain sequencing project: providing services to taxonomists for standard genome sequencing and annotation.</title>
        <authorList>
            <consortium name="The Broad Institute Genomics Platform"/>
            <consortium name="The Broad Institute Genome Sequencing Center for Infectious Disease"/>
            <person name="Wu L."/>
            <person name="Ma J."/>
        </authorList>
    </citation>
    <scope>NUCLEOTIDE SEQUENCE [LARGE SCALE GENOMIC DNA]</scope>
    <source>
        <strain evidence="5">JCM 15134</strain>
    </source>
</reference>
<evidence type="ECO:0000256" key="2">
    <source>
        <dbReference type="ARBA" id="ARBA00023140"/>
    </source>
</evidence>
<keyword evidence="3" id="KW-0413">Isomerase</keyword>
<dbReference type="InterPro" id="IPR029045">
    <property type="entry name" value="ClpP/crotonase-like_dom_sf"/>
</dbReference>
<proteinExistence type="predicted"/>
<sequence>MDTVGLKVEGVGAVRILGLDNPARKNALTSDLYNTLTLALQAADKDESVRVVLLTGTDRVFCSGNDLDDFLDNPIRDAGHPVYRFMNQLSRFEKPVVAAVEGHAVGIGCTLLLHCDFVYAGQSAFFQMPFVQLGICPEFGSTFILPALLGRQRAAELLLLGERFDAATAETLGLINRQVPDDQVMKAALEVAQRLAAAAPLAIQATKKLMGRAERSEFDRAMSAELEVLVEALQGEEFTQAVAAFKAKQVARRKDVPQERKQAG</sequence>
<dbReference type="Pfam" id="PF00378">
    <property type="entry name" value="ECH_1"/>
    <property type="match status" value="1"/>
</dbReference>
<evidence type="ECO:0000256" key="1">
    <source>
        <dbReference type="ARBA" id="ARBA00004275"/>
    </source>
</evidence>
<evidence type="ECO:0000313" key="5">
    <source>
        <dbReference type="Proteomes" id="UP001499915"/>
    </source>
</evidence>
<accession>A0ABP3TD70</accession>
<evidence type="ECO:0000313" key="4">
    <source>
        <dbReference type="EMBL" id="GAA0684963.1"/>
    </source>
</evidence>
<dbReference type="Proteomes" id="UP001499915">
    <property type="component" value="Unassembled WGS sequence"/>
</dbReference>
<protein>
    <submittedName>
        <fullName evidence="4">Enoyl-CoA hydratase</fullName>
    </submittedName>
</protein>
<gene>
    <name evidence="4" type="ORF">GCM10009104_08070</name>
</gene>
<organism evidence="4 5">
    <name type="scientific">Marinobacterium maritimum</name>
    <dbReference type="NCBI Taxonomy" id="500162"/>
    <lineage>
        <taxon>Bacteria</taxon>
        <taxon>Pseudomonadati</taxon>
        <taxon>Pseudomonadota</taxon>
        <taxon>Gammaproteobacteria</taxon>
        <taxon>Oceanospirillales</taxon>
        <taxon>Oceanospirillaceae</taxon>
        <taxon>Marinobacterium</taxon>
    </lineage>
</organism>
<name>A0ABP3TD70_9GAMM</name>
<dbReference type="InterPro" id="IPR051053">
    <property type="entry name" value="ECH/Chromodomain_protein"/>
</dbReference>
<dbReference type="PANTHER" id="PTHR43684">
    <property type="match status" value="1"/>
</dbReference>
<evidence type="ECO:0000256" key="3">
    <source>
        <dbReference type="ARBA" id="ARBA00023235"/>
    </source>
</evidence>
<keyword evidence="2" id="KW-0576">Peroxisome</keyword>
<dbReference type="CDD" id="cd06558">
    <property type="entry name" value="crotonase-like"/>
    <property type="match status" value="1"/>
</dbReference>
<dbReference type="Gene3D" id="3.90.226.10">
    <property type="entry name" value="2-enoyl-CoA Hydratase, Chain A, domain 1"/>
    <property type="match status" value="1"/>
</dbReference>
<dbReference type="SUPFAM" id="SSF52096">
    <property type="entry name" value="ClpP/crotonase"/>
    <property type="match status" value="1"/>
</dbReference>
<dbReference type="EMBL" id="BAAAET010000001">
    <property type="protein sequence ID" value="GAA0684963.1"/>
    <property type="molecule type" value="Genomic_DNA"/>
</dbReference>
<comment type="subcellular location">
    <subcellularLocation>
        <location evidence="1">Peroxisome</location>
    </subcellularLocation>
</comment>
<dbReference type="InterPro" id="IPR001753">
    <property type="entry name" value="Enoyl-CoA_hydra/iso"/>
</dbReference>